<keyword evidence="2" id="KW-1185">Reference proteome</keyword>
<sequence>MSKRAYRFPLFHNIHVPLKSTSTPMFSRVALPKLPAPTLPSHLLRPSALSSLFLSLSPSRGFVEYISV</sequence>
<organism evidence="1 2">
    <name type="scientific">Hymenolepis diminuta</name>
    <name type="common">Rat tapeworm</name>
    <dbReference type="NCBI Taxonomy" id="6216"/>
    <lineage>
        <taxon>Eukaryota</taxon>
        <taxon>Metazoa</taxon>
        <taxon>Spiralia</taxon>
        <taxon>Lophotrochozoa</taxon>
        <taxon>Platyhelminthes</taxon>
        <taxon>Cestoda</taxon>
        <taxon>Eucestoda</taxon>
        <taxon>Cyclophyllidea</taxon>
        <taxon>Hymenolepididae</taxon>
        <taxon>Hymenolepis</taxon>
    </lineage>
</organism>
<evidence type="ECO:0000313" key="2">
    <source>
        <dbReference type="Proteomes" id="UP000321570"/>
    </source>
</evidence>
<name>A0A564YSV6_HYMDI</name>
<evidence type="ECO:0000313" key="1">
    <source>
        <dbReference type="EMBL" id="VUZ49778.1"/>
    </source>
</evidence>
<reference evidence="1 2" key="1">
    <citation type="submission" date="2019-07" db="EMBL/GenBank/DDBJ databases">
        <authorList>
            <person name="Jastrzebski P J."/>
            <person name="Paukszto L."/>
            <person name="Jastrzebski P J."/>
        </authorList>
    </citation>
    <scope>NUCLEOTIDE SEQUENCE [LARGE SCALE GENOMIC DNA]</scope>
    <source>
        <strain evidence="1 2">WMS-il1</strain>
    </source>
</reference>
<dbReference type="AlphaFoldDB" id="A0A564YSV6"/>
<protein>
    <submittedName>
        <fullName evidence="1">Uncharacterized protein</fullName>
    </submittedName>
</protein>
<gene>
    <name evidence="1" type="ORF">WMSIL1_LOCUS8529</name>
</gene>
<dbReference type="EMBL" id="CABIJS010000333">
    <property type="protein sequence ID" value="VUZ49778.1"/>
    <property type="molecule type" value="Genomic_DNA"/>
</dbReference>
<accession>A0A564YSV6</accession>
<proteinExistence type="predicted"/>
<dbReference type="Proteomes" id="UP000321570">
    <property type="component" value="Unassembled WGS sequence"/>
</dbReference>